<organism evidence="1 2">
    <name type="scientific">Streptomyces spectabilis</name>
    <dbReference type="NCBI Taxonomy" id="68270"/>
    <lineage>
        <taxon>Bacteria</taxon>
        <taxon>Bacillati</taxon>
        <taxon>Actinomycetota</taxon>
        <taxon>Actinomycetes</taxon>
        <taxon>Kitasatosporales</taxon>
        <taxon>Streptomycetaceae</taxon>
        <taxon>Streptomyces</taxon>
    </lineage>
</organism>
<dbReference type="Proteomes" id="UP000549009">
    <property type="component" value="Unassembled WGS sequence"/>
</dbReference>
<keyword evidence="1" id="KW-0808">Transferase</keyword>
<comment type="caution">
    <text evidence="1">The sequence shown here is derived from an EMBL/GenBank/DDBJ whole genome shotgun (WGS) entry which is preliminary data.</text>
</comment>
<keyword evidence="2" id="KW-1185">Reference proteome</keyword>
<dbReference type="AlphaFoldDB" id="A0A7W8B5I6"/>
<dbReference type="PIRSF" id="PIRSF017393">
    <property type="entry name" value="MTase_SAV2177"/>
    <property type="match status" value="1"/>
</dbReference>
<gene>
    <name evidence="1" type="ORF">FHS40_008693</name>
</gene>
<proteinExistence type="predicted"/>
<reference evidence="1 2" key="1">
    <citation type="submission" date="2020-08" db="EMBL/GenBank/DDBJ databases">
        <title>Genomic Encyclopedia of Type Strains, Phase III (KMG-III): the genomes of soil and plant-associated and newly described type strains.</title>
        <authorList>
            <person name="Whitman W."/>
        </authorList>
    </citation>
    <scope>NUCLEOTIDE SEQUENCE [LARGE SCALE GENOMIC DNA]</scope>
    <source>
        <strain evidence="1 2">CECT 3146</strain>
    </source>
</reference>
<name>A0A7W8B5I6_STRST</name>
<dbReference type="Gene3D" id="3.40.50.150">
    <property type="entry name" value="Vaccinia Virus protein VP39"/>
    <property type="match status" value="1"/>
</dbReference>
<dbReference type="EMBL" id="JACHJD010000031">
    <property type="protein sequence ID" value="MBB5109565.1"/>
    <property type="molecule type" value="Genomic_DNA"/>
</dbReference>
<dbReference type="SUPFAM" id="SSF53335">
    <property type="entry name" value="S-adenosyl-L-methionine-dependent methyltransferases"/>
    <property type="match status" value="1"/>
</dbReference>
<dbReference type="InterPro" id="IPR029063">
    <property type="entry name" value="SAM-dependent_MTases_sf"/>
</dbReference>
<dbReference type="Pfam" id="PF04672">
    <property type="entry name" value="Methyltransf_19"/>
    <property type="match status" value="1"/>
</dbReference>
<evidence type="ECO:0000313" key="2">
    <source>
        <dbReference type="Proteomes" id="UP000549009"/>
    </source>
</evidence>
<accession>A0A7W8B5I6</accession>
<dbReference type="GO" id="GO:0032259">
    <property type="term" value="P:methylation"/>
    <property type="evidence" value="ECO:0007669"/>
    <property type="project" value="UniProtKB-KW"/>
</dbReference>
<dbReference type="GO" id="GO:0008168">
    <property type="term" value="F:methyltransferase activity"/>
    <property type="evidence" value="ECO:0007669"/>
    <property type="project" value="UniProtKB-KW"/>
</dbReference>
<dbReference type="InterPro" id="IPR006764">
    <property type="entry name" value="SAM_dep_MeTrfase_SAV2177_type"/>
</dbReference>
<dbReference type="CDD" id="cd02440">
    <property type="entry name" value="AdoMet_MTases"/>
    <property type="match status" value="1"/>
</dbReference>
<keyword evidence="1" id="KW-0489">Methyltransferase</keyword>
<protein>
    <submittedName>
        <fullName evidence="1">SAM-dependent methyltransferase</fullName>
    </submittedName>
</protein>
<dbReference type="RefSeq" id="WP_184926492.1">
    <property type="nucleotide sequence ID" value="NZ_BMSQ01000046.1"/>
</dbReference>
<sequence>MTELSNSPGRPSPARIYDCMLGGTANEQCDRDAVAKVLEVFPEAPAMARANRAFALAAVRLCASLGIRQFVDMGAGIPTHPSVFETARAYSPGARVVGVDCDPVVFAHGADSVANSPNILIEGDIRDPDRLFSDPQLLRLIDLDESVAVLLVTVLHFISDEENPVGIVARIRDRLAPGSVLVVSHACSTGSDSEAIRRIERLYQQSSGAFYIRGEHKIRELFCGLPLREPGHLVDVQQWATDAAPSKSAIRLVAGVSDATPA</sequence>
<evidence type="ECO:0000313" key="1">
    <source>
        <dbReference type="EMBL" id="MBB5109565.1"/>
    </source>
</evidence>